<dbReference type="InterPro" id="IPR016135">
    <property type="entry name" value="UBQ-conjugating_enzyme/RWD"/>
</dbReference>
<gene>
    <name evidence="3" type="ORF">M9Y10_027376</name>
</gene>
<feature type="domain" description="VWFA" evidence="2">
    <location>
        <begin position="499"/>
        <end position="697"/>
    </location>
</feature>
<dbReference type="SMART" id="SM00212">
    <property type="entry name" value="UBCc"/>
    <property type="match status" value="1"/>
</dbReference>
<dbReference type="InterPro" id="IPR000608">
    <property type="entry name" value="UBC"/>
</dbReference>
<dbReference type="PANTHER" id="PTHR24067">
    <property type="entry name" value="UBIQUITIN-CONJUGATING ENZYME E2"/>
    <property type="match status" value="1"/>
</dbReference>
<dbReference type="PROSITE" id="PS50234">
    <property type="entry name" value="VWFA"/>
    <property type="match status" value="1"/>
</dbReference>
<organism evidence="3 4">
    <name type="scientific">Tritrichomonas musculus</name>
    <dbReference type="NCBI Taxonomy" id="1915356"/>
    <lineage>
        <taxon>Eukaryota</taxon>
        <taxon>Metamonada</taxon>
        <taxon>Parabasalia</taxon>
        <taxon>Tritrichomonadida</taxon>
        <taxon>Tritrichomonadidae</taxon>
        <taxon>Tritrichomonas</taxon>
    </lineage>
</organism>
<dbReference type="Pfam" id="PF00179">
    <property type="entry name" value="UQ_con"/>
    <property type="match status" value="1"/>
</dbReference>
<evidence type="ECO:0000259" key="1">
    <source>
        <dbReference type="PROSITE" id="PS50127"/>
    </source>
</evidence>
<dbReference type="Gene3D" id="3.40.50.410">
    <property type="entry name" value="von Willebrand factor, type A domain"/>
    <property type="match status" value="1"/>
</dbReference>
<evidence type="ECO:0008006" key="5">
    <source>
        <dbReference type="Google" id="ProtNLM"/>
    </source>
</evidence>
<evidence type="ECO:0000313" key="4">
    <source>
        <dbReference type="Proteomes" id="UP001470230"/>
    </source>
</evidence>
<dbReference type="InterPro" id="IPR036465">
    <property type="entry name" value="vWFA_dom_sf"/>
</dbReference>
<dbReference type="Proteomes" id="UP001470230">
    <property type="component" value="Unassembled WGS sequence"/>
</dbReference>
<evidence type="ECO:0000259" key="2">
    <source>
        <dbReference type="PROSITE" id="PS50234"/>
    </source>
</evidence>
<dbReference type="Gene3D" id="3.10.110.10">
    <property type="entry name" value="Ubiquitin Conjugating Enzyme"/>
    <property type="match status" value="1"/>
</dbReference>
<dbReference type="InterPro" id="IPR050113">
    <property type="entry name" value="Ub_conjugating_enzyme"/>
</dbReference>
<accession>A0ABR2H5R9</accession>
<dbReference type="CDD" id="cd00198">
    <property type="entry name" value="vWFA"/>
    <property type="match status" value="1"/>
</dbReference>
<dbReference type="SUPFAM" id="SSF53300">
    <property type="entry name" value="vWA-like"/>
    <property type="match status" value="1"/>
</dbReference>
<evidence type="ECO:0000313" key="3">
    <source>
        <dbReference type="EMBL" id="KAK8841176.1"/>
    </source>
</evidence>
<dbReference type="SMART" id="SM00327">
    <property type="entry name" value="VWA"/>
    <property type="match status" value="1"/>
</dbReference>
<dbReference type="CDD" id="cd00195">
    <property type="entry name" value="UBCc_UEV"/>
    <property type="match status" value="1"/>
</dbReference>
<protein>
    <recommendedName>
        <fullName evidence="5">Ubiquitin-conjugating enzyme family protein</fullName>
    </recommendedName>
</protein>
<dbReference type="InterPro" id="IPR002035">
    <property type="entry name" value="VWF_A"/>
</dbReference>
<sequence>MSSIKVKFSVEGEGVDVIKVDRTFTVYEFLDKVREKKYNDDIICAYLKGHKLDDSELLTNYLKNPGTDIIIVSVDDSKGPEDFPDIDVADKDEKGEKINELLTSTKHEVDPEDDTTFKMVNDFKIFTTANERSLKTGDKLKFKLQDNYETISNKIKEMISNWHVPGIPDDFEVQIFLPGGVPFLPGDDPTERTLDDYYEAVGEVYHHRLYVVVTKNLGDQIDEDVAEPCNCIGANKNMLSPLFDSTTAGLTQIASLLGYFFHDGINSEHLMLVFAKITRFAPLVVNMYRLLEHEDLNVRNIVAITGPLFTIFKSVLPTGIKNENVFEYTLKIISFIGLVKETEYLQLKVVDYKDSAADGEDEMCDYLRRTNQQHHIIVWEEDTTNPGFTGFNIDRPREDMYTSGESSIFEAVKTYVLYKPVAPLSLHYIHYPTFVNGDKDNEILLYLNEVGDKKDWIRYIDPKEAKIKESSIDDLARKVHNSDEDDFLSLIDGNVVDQIIVICFDESMSMKWKLAGGNCTHGEPSRAQLATQFLHALVEQSNRLRVSSIYGLICFGNEVKVLRDLTAMSSQFIESLKVIKPGGKTLLYDALKKAQDMIIEAITPETEDEDGEEELQYPNAKYRIIVISDGEDNKSAASPVALANSFIQNGIIVDTVLVSTSEREKNNEMCAISKFTGGLCFRPQDLKEGLKIFEQEAFLNIKMRHCVPPYKGSVTAGILQDEAKKFNKYDKMAENQDLIKANDKIALALPLYMDYLYKHDRKIQTIRFRRLIRELNIIGHNPSENYRVYSSYNSPEEWRIFIKGPEGTPFANKWLNCFMSAPPNFPSAPPTFRFLTIPFHPNISQEGTVVFSLVDKKYTANTGIDSIIEGIVDLLKNPEENSFINSEASTLYKEDKAKFRERQEDEEVGHDDFHDFIGDAKVYDEVPEGEVSPEEERLSQLYVTNVYGKTAGKVLPTPDPDNLYD</sequence>
<dbReference type="PROSITE" id="PS50127">
    <property type="entry name" value="UBC_2"/>
    <property type="match status" value="1"/>
</dbReference>
<dbReference type="Pfam" id="PF13519">
    <property type="entry name" value="VWA_2"/>
    <property type="match status" value="1"/>
</dbReference>
<dbReference type="EMBL" id="JAPFFF010000042">
    <property type="protein sequence ID" value="KAK8841176.1"/>
    <property type="molecule type" value="Genomic_DNA"/>
</dbReference>
<reference evidence="3 4" key="1">
    <citation type="submission" date="2024-04" db="EMBL/GenBank/DDBJ databases">
        <title>Tritrichomonas musculus Genome.</title>
        <authorList>
            <person name="Alves-Ferreira E."/>
            <person name="Grigg M."/>
            <person name="Lorenzi H."/>
            <person name="Galac M."/>
        </authorList>
    </citation>
    <scope>NUCLEOTIDE SEQUENCE [LARGE SCALE GENOMIC DNA]</scope>
    <source>
        <strain evidence="3 4">EAF2021</strain>
    </source>
</reference>
<keyword evidence="4" id="KW-1185">Reference proteome</keyword>
<dbReference type="SUPFAM" id="SSF54495">
    <property type="entry name" value="UBC-like"/>
    <property type="match status" value="1"/>
</dbReference>
<name>A0ABR2H5R9_9EUKA</name>
<proteinExistence type="predicted"/>
<feature type="domain" description="UBC core" evidence="1">
    <location>
        <begin position="766"/>
        <end position="912"/>
    </location>
</feature>
<comment type="caution">
    <text evidence="3">The sequence shown here is derived from an EMBL/GenBank/DDBJ whole genome shotgun (WGS) entry which is preliminary data.</text>
</comment>